<reference evidence="1 2" key="1">
    <citation type="journal article" date="2022" name="bioRxiv">
        <title>An ancient truncated duplication of the anti-Mullerian hormone receptor type 2 gene is a potential conserved master sex determinant in the Pangasiidae catfish family.</title>
        <authorList>
            <person name="Wen M."/>
            <person name="Pan Q."/>
            <person name="Jouanno E."/>
            <person name="Montfort J."/>
            <person name="Zahm M."/>
            <person name="Cabau C."/>
            <person name="Klopp C."/>
            <person name="Iampietro C."/>
            <person name="Roques C."/>
            <person name="Bouchez O."/>
            <person name="Castinel A."/>
            <person name="Donnadieu C."/>
            <person name="Parrinello H."/>
            <person name="Poncet C."/>
            <person name="Belmonte E."/>
            <person name="Gautier V."/>
            <person name="Avarre J.-C."/>
            <person name="Dugue R."/>
            <person name="Gustiano R."/>
            <person name="Ha T.T.T."/>
            <person name="Campet M."/>
            <person name="Sriphairoj K."/>
            <person name="Ribolli J."/>
            <person name="de Almeida F.L."/>
            <person name="Desvignes T."/>
            <person name="Postlethwait J.H."/>
            <person name="Bucao C.F."/>
            <person name="Robinson-Rechavi M."/>
            <person name="Bobe J."/>
            <person name="Herpin A."/>
            <person name="Guiguen Y."/>
        </authorList>
    </citation>
    <scope>NUCLEOTIDE SEQUENCE [LARGE SCALE GENOMIC DNA]</scope>
    <source>
        <strain evidence="1">YG-Dec2019</strain>
    </source>
</reference>
<dbReference type="EMBL" id="CM040458">
    <property type="protein sequence ID" value="MCI4378739.1"/>
    <property type="molecule type" value="Genomic_DNA"/>
</dbReference>
<proteinExistence type="predicted"/>
<dbReference type="Proteomes" id="UP000829447">
    <property type="component" value="Linkage Group LG5"/>
</dbReference>
<evidence type="ECO:0000313" key="2">
    <source>
        <dbReference type="Proteomes" id="UP000829447"/>
    </source>
</evidence>
<comment type="caution">
    <text evidence="1">The sequence shown here is derived from an EMBL/GenBank/DDBJ whole genome shotgun (WGS) entry which is preliminary data.</text>
</comment>
<sequence length="1580" mass="172938">MAERSSSGLMMMMMMVEPSLPAEVREKLAELELELSEGDITQKGYEKKRGKLLAPYIPQIQGVDPSLQTDPRIPASSQAAPLASKQNKPRAANSRDERFRSDLHTEAVQAALAKYKERKMPMPSKRRSVLVQSSVEACTPPDTSSASEDEGRMASSSPFQAPNPNVEHWFNRVIHHHCSSTSSSASSTSSYPGGRSQHSTNSASNSATAATVLADVMAHTQLDNHCAPPDVTGLSERSQVASVRGLPRGYTHTHPSSAMDTADGVPVNSRVSSKIQQLLNTLKRPKRPPLREFFVDDFEELLDVQQPDPNQPKPEGVQMTPLSGELLDVGTKRLPSLLASLQRWGTTHPKSPCLTSLDNTGKPLYTLTYGKLWTRSQKLAYTLLNKLSSRNEPLLRPGDRVALVFPNNDPVMFMVAFYGCLLAELVPVPIEVPLTRKDAGSQQIGFLLGSCGVTLALTTDVCQKGLPKAHTGEVATFKGWPRLLWFVTDGKHVVKPPKDWNPPIRDSSNETAYIEYKTSKEGSTMGITVSHAAMLAHCHALTQACGYTEGETITNVLDFKRDAGLWHGVLTSVMNRMHVISIPYSLMKVNPLSWIQKVHTYKARVAVVKSRDMHWSLLSQRDQRDVSLSSLRMLIVADGANPWSISSCDAFLNVFQARGLRPEVICPCASSAEALTVAIRRPPEMGVPPPGKAVLSMSSLSHGVIRVDTEEKLAVLTLQDVGQVMPGALVCVVRPEGTPYLCRTDEVGEICVSSCTTGVSYYGLPGITKNVFETIPVTASGSPVSDRPFTRTSLLGFIGPDDLLFVVGKMDGLMVVSGRRHNADDVVATALAVEPMKFVYRGRIAVFSVCVLHDERIVVVAEQRPDASEEDSFQWMSRVLQAIDSIHQVGVYCLALVPANTLPKAALGGIHVSETKQRFLEGALHPCTVLMSPHTCITNLPKPRQKQPEVGPASMIVGNLVAGKRIAQACGRDVTQLEDHDQFLYMQDVLQWRAQATPDHPLFLLLNAKGAVASSASCVQLHKRAERVAVALMERGRLNAGDHVALVYPPGIDLIATFYGCLYAGCVPVTVRPPHPQNLATTLPTVKMIVEVSKSVCILTTQAIMKLLKSKEASAAVDVKTWPMVLDTDDLPRKKLPQIYKPPTPEMLAYLDFSVSTTGILAGVKMSHAATSALCRSIKLQCELYPSRQIAICLDPYCGLGFALWCLCSVYSGHQSVLVPPLELESNVSVWLSAVSQYKVRVTFCSYSVMEMCTKGLGSQTEALRLRNINLSCVRTCMVVAEERPRIALTQSFSKIFKDLGLSPRAVSTTFGCRVNVAICLQPNRLGNLADQGTAGPDPTTVYVDMRALRHDRVRLVERGSPHSLPLMESGKILPGVKVIIAHTETKGPLGDSHLGEIWVSSPHNATGYYTVYGEEALHADHFCTKLSFGDTQTVWARTGYLGFLRRTELTDASGERHDALYVVGSLDETLELRGMRYHPIDIETSVIRSHKSIAECAVFTWTNLLVVVVELEGLEQEALDLVPLVTNVVLEEHYLIVGVVVVVDPGVIPINSRGEKQRMHLRDGFLADQLDPIYVAYNM</sequence>
<evidence type="ECO:0000313" key="1">
    <source>
        <dbReference type="EMBL" id="MCI4378739.1"/>
    </source>
</evidence>
<organism evidence="1 2">
    <name type="scientific">Pangasianodon gigas</name>
    <name type="common">Mekong giant catfish</name>
    <name type="synonym">Pangasius gigas</name>
    <dbReference type="NCBI Taxonomy" id="30993"/>
    <lineage>
        <taxon>Eukaryota</taxon>
        <taxon>Metazoa</taxon>
        <taxon>Chordata</taxon>
        <taxon>Craniata</taxon>
        <taxon>Vertebrata</taxon>
        <taxon>Euteleostomi</taxon>
        <taxon>Actinopterygii</taxon>
        <taxon>Neopterygii</taxon>
        <taxon>Teleostei</taxon>
        <taxon>Ostariophysi</taxon>
        <taxon>Siluriformes</taxon>
        <taxon>Pangasiidae</taxon>
        <taxon>Pangasianodon</taxon>
    </lineage>
</organism>
<gene>
    <name evidence="1" type="ORF">PGIGA_G00219250</name>
</gene>
<accession>A0ACC5WIX1</accession>
<keyword evidence="2" id="KW-1185">Reference proteome</keyword>
<protein>
    <submittedName>
        <fullName evidence="1">Uncharacterized protein</fullName>
    </submittedName>
</protein>
<name>A0ACC5WIX1_PANGG</name>